<dbReference type="EMBL" id="NMUH01002058">
    <property type="protein sequence ID" value="MQL97494.1"/>
    <property type="molecule type" value="Genomic_DNA"/>
</dbReference>
<dbReference type="Proteomes" id="UP000652761">
    <property type="component" value="Unassembled WGS sequence"/>
</dbReference>
<dbReference type="AlphaFoldDB" id="A0A843VX56"/>
<accession>A0A843VX56</accession>
<keyword evidence="2" id="KW-1185">Reference proteome</keyword>
<name>A0A843VX56_COLES</name>
<sequence length="60" mass="7182">MRRVLNRCRFLNNPNQAERTRVLLSQEEDLWRFQLGFGIFGVSLLQGVREKQRKHREIAA</sequence>
<evidence type="ECO:0000313" key="1">
    <source>
        <dbReference type="EMBL" id="MQL97494.1"/>
    </source>
</evidence>
<proteinExistence type="predicted"/>
<evidence type="ECO:0000313" key="2">
    <source>
        <dbReference type="Proteomes" id="UP000652761"/>
    </source>
</evidence>
<organism evidence="1 2">
    <name type="scientific">Colocasia esculenta</name>
    <name type="common">Wild taro</name>
    <name type="synonym">Arum esculentum</name>
    <dbReference type="NCBI Taxonomy" id="4460"/>
    <lineage>
        <taxon>Eukaryota</taxon>
        <taxon>Viridiplantae</taxon>
        <taxon>Streptophyta</taxon>
        <taxon>Embryophyta</taxon>
        <taxon>Tracheophyta</taxon>
        <taxon>Spermatophyta</taxon>
        <taxon>Magnoliopsida</taxon>
        <taxon>Liliopsida</taxon>
        <taxon>Araceae</taxon>
        <taxon>Aroideae</taxon>
        <taxon>Colocasieae</taxon>
        <taxon>Colocasia</taxon>
    </lineage>
</organism>
<gene>
    <name evidence="1" type="ORF">Taro_030182</name>
</gene>
<reference evidence="1" key="1">
    <citation type="submission" date="2017-07" db="EMBL/GenBank/DDBJ databases">
        <title>Taro Niue Genome Assembly and Annotation.</title>
        <authorList>
            <person name="Atibalentja N."/>
            <person name="Keating K."/>
            <person name="Fields C.J."/>
        </authorList>
    </citation>
    <scope>NUCLEOTIDE SEQUENCE</scope>
    <source>
        <strain evidence="1">Niue_2</strain>
        <tissue evidence="1">Leaf</tissue>
    </source>
</reference>
<protein>
    <submittedName>
        <fullName evidence="1">Uncharacterized protein</fullName>
    </submittedName>
</protein>
<comment type="caution">
    <text evidence="1">The sequence shown here is derived from an EMBL/GenBank/DDBJ whole genome shotgun (WGS) entry which is preliminary data.</text>
</comment>